<sequence>MDSFAQTGAQQDDLFNDFTNGEESMQTRAPDDLFGDDFTPVTEADAVEPVPPPAPDIPASRGRGGTPRGRGRGRGRGGFSAPASSQMPASAGTSSKPAFNPLGESRHAPNPLGESRHGPPPVQDSADTPPVREQNQAQSQSQPEDQTQPTPSAPTEPRQTKAPAVRGDRSATGGSARTKLTEEELAAKISSIKLRNASLEAAHARAQADADSFAQRENEAAKKRQEERRDRQQMMGEREKNRMRKLKAQEGREWDSEKREEDFSDRRRGYGRGAHGGITGTRLSDGPRGNGPPGPEDDGREYIYRENRGSGRGRGGRGGRGDGRASQHNKQSAPLFEDFPALSANKGDTWKAPGETGATPKLSFPSKNQVSQGGQSTEAQNNDKLDPPPSSGDKPKQSWADMVEESRA</sequence>
<dbReference type="AlphaFoldDB" id="A0A4U7AS03"/>
<feature type="compositionally biased region" description="Polar residues" evidence="1">
    <location>
        <begin position="133"/>
        <end position="150"/>
    </location>
</feature>
<accession>A0A4U7AS03</accession>
<organism evidence="2 3">
    <name type="scientific">Elsinoe australis</name>
    <dbReference type="NCBI Taxonomy" id="40998"/>
    <lineage>
        <taxon>Eukaryota</taxon>
        <taxon>Fungi</taxon>
        <taxon>Dikarya</taxon>
        <taxon>Ascomycota</taxon>
        <taxon>Pezizomycotina</taxon>
        <taxon>Dothideomycetes</taxon>
        <taxon>Dothideomycetidae</taxon>
        <taxon>Myriangiales</taxon>
        <taxon>Elsinoaceae</taxon>
        <taxon>Elsinoe</taxon>
    </lineage>
</organism>
<name>A0A4U7AS03_9PEZI</name>
<feature type="compositionally biased region" description="Polar residues" evidence="1">
    <location>
        <begin position="365"/>
        <end position="380"/>
    </location>
</feature>
<evidence type="ECO:0000256" key="1">
    <source>
        <dbReference type="SAM" id="MobiDB-lite"/>
    </source>
</evidence>
<gene>
    <name evidence="2" type="ORF">C1H76_6603</name>
</gene>
<evidence type="ECO:0000313" key="3">
    <source>
        <dbReference type="Proteomes" id="UP000308133"/>
    </source>
</evidence>
<dbReference type="Proteomes" id="UP000308133">
    <property type="component" value="Unassembled WGS sequence"/>
</dbReference>
<feature type="compositionally biased region" description="Polar residues" evidence="1">
    <location>
        <begin position="17"/>
        <end position="27"/>
    </location>
</feature>
<feature type="region of interest" description="Disordered" evidence="1">
    <location>
        <begin position="199"/>
        <end position="408"/>
    </location>
</feature>
<dbReference type="EMBL" id="PTQR01000082">
    <property type="protein sequence ID" value="TKX21063.1"/>
    <property type="molecule type" value="Genomic_DNA"/>
</dbReference>
<feature type="compositionally biased region" description="Low complexity" evidence="1">
    <location>
        <begin position="80"/>
        <end position="91"/>
    </location>
</feature>
<evidence type="ECO:0000313" key="2">
    <source>
        <dbReference type="EMBL" id="TKX21063.1"/>
    </source>
</evidence>
<comment type="caution">
    <text evidence="2">The sequence shown here is derived from an EMBL/GenBank/DDBJ whole genome shotgun (WGS) entry which is preliminary data.</text>
</comment>
<reference evidence="2 3" key="1">
    <citation type="submission" date="2018-02" db="EMBL/GenBank/DDBJ databases">
        <title>Draft genome sequences of Elsinoe sp., causing black scab on jojoba.</title>
        <authorList>
            <person name="Stodart B."/>
            <person name="Jeffress S."/>
            <person name="Ash G."/>
            <person name="Arun Chinnappa K."/>
        </authorList>
    </citation>
    <scope>NUCLEOTIDE SEQUENCE [LARGE SCALE GENOMIC DNA]</scope>
    <source>
        <strain evidence="2 3">Hillstone_2</strain>
    </source>
</reference>
<feature type="compositionally biased region" description="Polar residues" evidence="1">
    <location>
        <begin position="1"/>
        <end position="10"/>
    </location>
</feature>
<proteinExistence type="predicted"/>
<feature type="region of interest" description="Disordered" evidence="1">
    <location>
        <begin position="1"/>
        <end position="183"/>
    </location>
</feature>
<feature type="compositionally biased region" description="Basic and acidic residues" evidence="1">
    <location>
        <begin position="247"/>
        <end position="268"/>
    </location>
</feature>
<feature type="compositionally biased region" description="Basic and acidic residues" evidence="1">
    <location>
        <begin position="202"/>
        <end position="240"/>
    </location>
</feature>
<feature type="compositionally biased region" description="Basic and acidic residues" evidence="1">
    <location>
        <begin position="300"/>
        <end position="309"/>
    </location>
</feature>
<protein>
    <submittedName>
        <fullName evidence="2">Uncharacterized protein</fullName>
    </submittedName>
</protein>